<protein>
    <recommendedName>
        <fullName evidence="5">Anti-sigma-M factor RsmA</fullName>
    </recommendedName>
</protein>
<evidence type="ECO:0000256" key="1">
    <source>
        <dbReference type="SAM" id="MobiDB-lite"/>
    </source>
</evidence>
<dbReference type="Proteomes" id="UP001501183">
    <property type="component" value="Unassembled WGS sequence"/>
</dbReference>
<feature type="transmembrane region" description="Helical" evidence="2">
    <location>
        <begin position="109"/>
        <end position="130"/>
    </location>
</feature>
<keyword evidence="2" id="KW-0812">Transmembrane</keyword>
<gene>
    <name evidence="3" type="ORF">GCM10023094_39270</name>
</gene>
<evidence type="ECO:0000313" key="4">
    <source>
        <dbReference type="Proteomes" id="UP001501183"/>
    </source>
</evidence>
<reference evidence="4" key="1">
    <citation type="journal article" date="2019" name="Int. J. Syst. Evol. Microbiol.">
        <title>The Global Catalogue of Microorganisms (GCM) 10K type strain sequencing project: providing services to taxonomists for standard genome sequencing and annotation.</title>
        <authorList>
            <consortium name="The Broad Institute Genomics Platform"/>
            <consortium name="The Broad Institute Genome Sequencing Center for Infectious Disease"/>
            <person name="Wu L."/>
            <person name="Ma J."/>
        </authorList>
    </citation>
    <scope>NUCLEOTIDE SEQUENCE [LARGE SCALE GENOMIC DNA]</scope>
    <source>
        <strain evidence="4">JCM 32206</strain>
    </source>
</reference>
<evidence type="ECO:0000256" key="2">
    <source>
        <dbReference type="SAM" id="Phobius"/>
    </source>
</evidence>
<evidence type="ECO:0008006" key="5">
    <source>
        <dbReference type="Google" id="ProtNLM"/>
    </source>
</evidence>
<proteinExistence type="predicted"/>
<keyword evidence="2" id="KW-1133">Transmembrane helix</keyword>
<feature type="region of interest" description="Disordered" evidence="1">
    <location>
        <begin position="133"/>
        <end position="164"/>
    </location>
</feature>
<dbReference type="EMBL" id="BAABFB010000059">
    <property type="protein sequence ID" value="GAA4484997.1"/>
    <property type="molecule type" value="Genomic_DNA"/>
</dbReference>
<evidence type="ECO:0000313" key="3">
    <source>
        <dbReference type="EMBL" id="GAA4484997.1"/>
    </source>
</evidence>
<accession>A0ABP8PDX9</accession>
<keyword evidence="2" id="KW-0472">Membrane</keyword>
<sequence length="260" mass="25977">MVARGEDALRPPFTPELLADLHGGVLPPDVADPLRAAVADDRDAQNTLAALDRVRGELGALRTNPPTPAPIPADVLARVHAALDAEGAPAPAAAPVTDLSTRRRDPVRIAAGAAAALVVIALAAIGVVSLTSTGSDPGPDGSAGAVLADPVSTDDSPGSAATDPATVQLGDELRPSTALSLLGRNALGTLSDPDALSECLRANGIDPQTPLLGSGPVRLRGLAGRLLLLAGPQPPQITALVVGSRCSANEPDTLARADIG</sequence>
<name>A0ABP8PDX9_9NOCA</name>
<keyword evidence="4" id="KW-1185">Reference proteome</keyword>
<comment type="caution">
    <text evidence="3">The sequence shown here is derived from an EMBL/GenBank/DDBJ whole genome shotgun (WGS) entry which is preliminary data.</text>
</comment>
<organism evidence="3 4">
    <name type="scientific">Rhodococcus olei</name>
    <dbReference type="NCBI Taxonomy" id="2161675"/>
    <lineage>
        <taxon>Bacteria</taxon>
        <taxon>Bacillati</taxon>
        <taxon>Actinomycetota</taxon>
        <taxon>Actinomycetes</taxon>
        <taxon>Mycobacteriales</taxon>
        <taxon>Nocardiaceae</taxon>
        <taxon>Rhodococcus</taxon>
    </lineage>
</organism>
<dbReference type="RefSeq" id="WP_345348893.1">
    <property type="nucleotide sequence ID" value="NZ_BAABFB010000059.1"/>
</dbReference>